<dbReference type="EMBL" id="JARJCW010000008">
    <property type="protein sequence ID" value="KAJ7221284.1"/>
    <property type="molecule type" value="Genomic_DNA"/>
</dbReference>
<evidence type="ECO:0000256" key="1">
    <source>
        <dbReference type="SAM" id="MobiDB-lite"/>
    </source>
</evidence>
<evidence type="ECO:0000256" key="2">
    <source>
        <dbReference type="SAM" id="SignalP"/>
    </source>
</evidence>
<evidence type="ECO:0000313" key="3">
    <source>
        <dbReference type="EMBL" id="KAJ7221284.1"/>
    </source>
</evidence>
<feature type="region of interest" description="Disordered" evidence="1">
    <location>
        <begin position="193"/>
        <end position="221"/>
    </location>
</feature>
<feature type="signal peptide" evidence="2">
    <location>
        <begin position="1"/>
        <end position="18"/>
    </location>
</feature>
<comment type="caution">
    <text evidence="3">The sequence shown here is derived from an EMBL/GenBank/DDBJ whole genome shotgun (WGS) entry which is preliminary data.</text>
</comment>
<reference evidence="3" key="1">
    <citation type="submission" date="2023-03" db="EMBL/GenBank/DDBJ databases">
        <title>Massive genome expansion in bonnet fungi (Mycena s.s.) driven by repeated elements and novel gene families across ecological guilds.</title>
        <authorList>
            <consortium name="Lawrence Berkeley National Laboratory"/>
            <person name="Harder C.B."/>
            <person name="Miyauchi S."/>
            <person name="Viragh M."/>
            <person name="Kuo A."/>
            <person name="Thoen E."/>
            <person name="Andreopoulos B."/>
            <person name="Lu D."/>
            <person name="Skrede I."/>
            <person name="Drula E."/>
            <person name="Henrissat B."/>
            <person name="Morin E."/>
            <person name="Kohler A."/>
            <person name="Barry K."/>
            <person name="LaButti K."/>
            <person name="Morin E."/>
            <person name="Salamov A."/>
            <person name="Lipzen A."/>
            <person name="Mereny Z."/>
            <person name="Hegedus B."/>
            <person name="Baldrian P."/>
            <person name="Stursova M."/>
            <person name="Weitz H."/>
            <person name="Taylor A."/>
            <person name="Grigoriev I.V."/>
            <person name="Nagy L.G."/>
            <person name="Martin F."/>
            <person name="Kauserud H."/>
        </authorList>
    </citation>
    <scope>NUCLEOTIDE SEQUENCE</scope>
    <source>
        <strain evidence="3">9144</strain>
    </source>
</reference>
<name>A0AAD6VUS3_9AGAR</name>
<feature type="region of interest" description="Disordered" evidence="1">
    <location>
        <begin position="236"/>
        <end position="281"/>
    </location>
</feature>
<protein>
    <submittedName>
        <fullName evidence="3">Uncharacterized protein</fullName>
    </submittedName>
</protein>
<organism evidence="3 4">
    <name type="scientific">Mycena pura</name>
    <dbReference type="NCBI Taxonomy" id="153505"/>
    <lineage>
        <taxon>Eukaryota</taxon>
        <taxon>Fungi</taxon>
        <taxon>Dikarya</taxon>
        <taxon>Basidiomycota</taxon>
        <taxon>Agaricomycotina</taxon>
        <taxon>Agaricomycetes</taxon>
        <taxon>Agaricomycetidae</taxon>
        <taxon>Agaricales</taxon>
        <taxon>Marasmiineae</taxon>
        <taxon>Mycenaceae</taxon>
        <taxon>Mycena</taxon>
    </lineage>
</organism>
<feature type="chain" id="PRO_5042204730" evidence="2">
    <location>
        <begin position="19"/>
        <end position="281"/>
    </location>
</feature>
<proteinExistence type="predicted"/>
<sequence>MLFAKSLAIVALGAVSFASPVAKPALVDRVALVPRQNAVLTGTLYEAFQTVDTAVKALIPALDTIIATSGGTADPSASVIPLVSNLVDALNDAATKLVAAQPGDVGATNDALSGLVNSILNDLFQALNTLIPKTGLTPTVGGLDGAVAGLLAALNTSAIPGLLTAVGGLVQQLAPLVGGLVGVLGNYTIGTTCQAPETEPPSAGRKSPSRHNSEALPSRAVAQRVARFSRAELARHAPEAMVRDVSSGPALAEARQARIVNDEGPEIAHPDSQGPYKGLST</sequence>
<accession>A0AAD6VUS3</accession>
<dbReference type="Proteomes" id="UP001219525">
    <property type="component" value="Unassembled WGS sequence"/>
</dbReference>
<keyword evidence="4" id="KW-1185">Reference proteome</keyword>
<keyword evidence="2" id="KW-0732">Signal</keyword>
<gene>
    <name evidence="3" type="ORF">GGX14DRAFT_669282</name>
</gene>
<dbReference type="AlphaFoldDB" id="A0AAD6VUS3"/>
<evidence type="ECO:0000313" key="4">
    <source>
        <dbReference type="Proteomes" id="UP001219525"/>
    </source>
</evidence>